<reference evidence="1 2" key="1">
    <citation type="journal article" date="2016" name="Nat. Commun.">
        <title>Thousands of microbial genomes shed light on interconnected biogeochemical processes in an aquifer system.</title>
        <authorList>
            <person name="Anantharaman K."/>
            <person name="Brown C.T."/>
            <person name="Hug L.A."/>
            <person name="Sharon I."/>
            <person name="Castelle C.J."/>
            <person name="Probst A.J."/>
            <person name="Thomas B.C."/>
            <person name="Singh A."/>
            <person name="Wilkins M.J."/>
            <person name="Karaoz U."/>
            <person name="Brodie E.L."/>
            <person name="Williams K.H."/>
            <person name="Hubbard S.S."/>
            <person name="Banfield J.F."/>
        </authorList>
    </citation>
    <scope>NUCLEOTIDE SEQUENCE [LARGE SCALE GENOMIC DNA]</scope>
</reference>
<name>A0A1F8B8S9_9BACT</name>
<proteinExistence type="predicted"/>
<accession>A0A1F8B8S9</accession>
<organism evidence="1 2">
    <name type="scientific">Candidatus Woesebacteria bacterium RIFCSPLOWO2_01_FULL_39_10b</name>
    <dbReference type="NCBI Taxonomy" id="1802517"/>
    <lineage>
        <taxon>Bacteria</taxon>
        <taxon>Candidatus Woeseibacteriota</taxon>
    </lineage>
</organism>
<dbReference type="EMBL" id="MGHD01000005">
    <property type="protein sequence ID" value="OGM60340.1"/>
    <property type="molecule type" value="Genomic_DNA"/>
</dbReference>
<evidence type="ECO:0000313" key="2">
    <source>
        <dbReference type="Proteomes" id="UP000176404"/>
    </source>
</evidence>
<gene>
    <name evidence="1" type="ORF">A2892_03300</name>
</gene>
<sequence length="71" mass="7693">MEGGEQSEQDKELVEKLSKLGLSQDVEAKILRTSKELGTPTFMIGIPGDTCDITYGDDTTLRYSIAKEPGG</sequence>
<protein>
    <submittedName>
        <fullName evidence="1">Uncharacterized protein</fullName>
    </submittedName>
</protein>
<dbReference type="Proteomes" id="UP000176404">
    <property type="component" value="Unassembled WGS sequence"/>
</dbReference>
<dbReference type="STRING" id="1802517.A2892_03300"/>
<comment type="caution">
    <text evidence="1">The sequence shown here is derived from an EMBL/GenBank/DDBJ whole genome shotgun (WGS) entry which is preliminary data.</text>
</comment>
<dbReference type="AlphaFoldDB" id="A0A1F8B8S9"/>
<evidence type="ECO:0000313" key="1">
    <source>
        <dbReference type="EMBL" id="OGM60340.1"/>
    </source>
</evidence>